<evidence type="ECO:0000313" key="1">
    <source>
        <dbReference type="EMBL" id="SDH63467.1"/>
    </source>
</evidence>
<evidence type="ECO:0000313" key="2">
    <source>
        <dbReference type="Proteomes" id="UP000198854"/>
    </source>
</evidence>
<keyword evidence="2" id="KW-1185">Reference proteome</keyword>
<proteinExistence type="predicted"/>
<dbReference type="RefSeq" id="WP_143015646.1">
    <property type="nucleotide sequence ID" value="NZ_FNDD01000022.1"/>
</dbReference>
<dbReference type="Proteomes" id="UP000198854">
    <property type="component" value="Unassembled WGS sequence"/>
</dbReference>
<protein>
    <submittedName>
        <fullName evidence="1">Uncharacterized protein</fullName>
    </submittedName>
</protein>
<organism evidence="1 2">
    <name type="scientific">Vibrio xiamenensis</name>
    <dbReference type="NCBI Taxonomy" id="861298"/>
    <lineage>
        <taxon>Bacteria</taxon>
        <taxon>Pseudomonadati</taxon>
        <taxon>Pseudomonadota</taxon>
        <taxon>Gammaproteobacteria</taxon>
        <taxon>Vibrionales</taxon>
        <taxon>Vibrionaceae</taxon>
        <taxon>Vibrio</taxon>
    </lineage>
</organism>
<gene>
    <name evidence="1" type="ORF">SAMN04488136_12265</name>
</gene>
<dbReference type="AlphaFoldDB" id="A0A1G8E0T0"/>
<sequence length="147" mass="17410">MATIFMVVMGIRYLVNRRKFSQIRHIASFAIHDVRKVRVYKKEWYIAKSIINRSGGNHSDVLLQEQRLESALSSLEDDFYQIDMLLRNHRFSWTKLVLNLKETWFDIKLHLDGVDESLSLQTLNARFDSQYNAVVDALRDVEHNIHF</sequence>
<reference evidence="1 2" key="1">
    <citation type="submission" date="2016-10" db="EMBL/GenBank/DDBJ databases">
        <authorList>
            <person name="de Groot N.N."/>
        </authorList>
    </citation>
    <scope>NUCLEOTIDE SEQUENCE [LARGE SCALE GENOMIC DNA]</scope>
    <source>
        <strain evidence="1 2">CGMCC 1.10228</strain>
    </source>
</reference>
<name>A0A1G8E0T0_9VIBR</name>
<accession>A0A1G8E0T0</accession>
<dbReference type="EMBL" id="FNDD01000022">
    <property type="protein sequence ID" value="SDH63467.1"/>
    <property type="molecule type" value="Genomic_DNA"/>
</dbReference>